<dbReference type="InterPro" id="IPR029046">
    <property type="entry name" value="LolA/LolB/LppX"/>
</dbReference>
<keyword evidence="4" id="KW-0449">Lipoprotein</keyword>
<comment type="caution">
    <text evidence="4">The sequence shown here is derived from an EMBL/GenBank/DDBJ whole genome shotgun (WGS) entry which is preliminary data.</text>
</comment>
<evidence type="ECO:0000256" key="1">
    <source>
        <dbReference type="ARBA" id="ARBA00004196"/>
    </source>
</evidence>
<dbReference type="PROSITE" id="PS51257">
    <property type="entry name" value="PROKAR_LIPOPROTEIN"/>
    <property type="match status" value="1"/>
</dbReference>
<dbReference type="CDD" id="cd16334">
    <property type="entry name" value="LppX-like"/>
    <property type="match status" value="1"/>
</dbReference>
<name>A0ABW5G3L3_9PSEU</name>
<evidence type="ECO:0000256" key="2">
    <source>
        <dbReference type="ARBA" id="ARBA00009194"/>
    </source>
</evidence>
<dbReference type="RefSeq" id="WP_378270753.1">
    <property type="nucleotide sequence ID" value="NZ_JBHUKR010000024.1"/>
</dbReference>
<dbReference type="EMBL" id="JBHUKR010000024">
    <property type="protein sequence ID" value="MFD2421913.1"/>
    <property type="molecule type" value="Genomic_DNA"/>
</dbReference>
<sequence>MLSRTAGVFLLTFALVSGCESSPDASGPLPGGSDLLSAAAASFDAIRTVRYELNVSGTIPGLDVREVDGQAGRDGPAYGHADVQQGTTRMQMTFLVDGRALYLTDEHGNRTQRPVPEPYGPDVLLDPSRGLPRLLSGATELKTETREDVKGVQTYRITGELARSVVSSVVPAIQADVDVKFWVTQSEPRELVRVWMQVPPRQPNEGAVMLELGLSDVNAPMSTVASG</sequence>
<accession>A0ABW5G3L3</accession>
<proteinExistence type="inferred from homology"/>
<dbReference type="Pfam" id="PF07161">
    <property type="entry name" value="LppX_LprAFG"/>
    <property type="match status" value="1"/>
</dbReference>
<comment type="similarity">
    <text evidence="2">Belongs to the LppX/LprAFG lipoprotein family.</text>
</comment>
<dbReference type="SUPFAM" id="SSF89392">
    <property type="entry name" value="Prokaryotic lipoproteins and lipoprotein localization factors"/>
    <property type="match status" value="1"/>
</dbReference>
<protein>
    <submittedName>
        <fullName evidence="4">LppX_LprAFG lipoprotein</fullName>
    </submittedName>
</protein>
<keyword evidence="3" id="KW-1003">Cell membrane</keyword>
<keyword evidence="5" id="KW-1185">Reference proteome</keyword>
<organism evidence="4 5">
    <name type="scientific">Amycolatopsis pigmentata</name>
    <dbReference type="NCBI Taxonomy" id="450801"/>
    <lineage>
        <taxon>Bacteria</taxon>
        <taxon>Bacillati</taxon>
        <taxon>Actinomycetota</taxon>
        <taxon>Actinomycetes</taxon>
        <taxon>Pseudonocardiales</taxon>
        <taxon>Pseudonocardiaceae</taxon>
        <taxon>Amycolatopsis</taxon>
    </lineage>
</organism>
<evidence type="ECO:0000313" key="4">
    <source>
        <dbReference type="EMBL" id="MFD2421913.1"/>
    </source>
</evidence>
<dbReference type="Proteomes" id="UP001597417">
    <property type="component" value="Unassembled WGS sequence"/>
</dbReference>
<evidence type="ECO:0000256" key="3">
    <source>
        <dbReference type="ARBA" id="ARBA00022475"/>
    </source>
</evidence>
<keyword evidence="3" id="KW-0472">Membrane</keyword>
<reference evidence="5" key="1">
    <citation type="journal article" date="2019" name="Int. J. Syst. Evol. Microbiol.">
        <title>The Global Catalogue of Microorganisms (GCM) 10K type strain sequencing project: providing services to taxonomists for standard genome sequencing and annotation.</title>
        <authorList>
            <consortium name="The Broad Institute Genomics Platform"/>
            <consortium name="The Broad Institute Genome Sequencing Center for Infectious Disease"/>
            <person name="Wu L."/>
            <person name="Ma J."/>
        </authorList>
    </citation>
    <scope>NUCLEOTIDE SEQUENCE [LARGE SCALE GENOMIC DNA]</scope>
    <source>
        <strain evidence="5">CGMCC 4.7645</strain>
    </source>
</reference>
<dbReference type="InterPro" id="IPR009830">
    <property type="entry name" value="LppX/LprAFG"/>
</dbReference>
<dbReference type="Gene3D" id="2.50.20.20">
    <property type="match status" value="1"/>
</dbReference>
<gene>
    <name evidence="4" type="ORF">ACFSXZ_36855</name>
</gene>
<comment type="subcellular location">
    <subcellularLocation>
        <location evidence="1">Cell envelope</location>
    </subcellularLocation>
</comment>
<evidence type="ECO:0000313" key="5">
    <source>
        <dbReference type="Proteomes" id="UP001597417"/>
    </source>
</evidence>